<organism evidence="1 2">
    <name type="scientific">Pleuronectes platessa</name>
    <name type="common">European plaice</name>
    <dbReference type="NCBI Taxonomy" id="8262"/>
    <lineage>
        <taxon>Eukaryota</taxon>
        <taxon>Metazoa</taxon>
        <taxon>Chordata</taxon>
        <taxon>Craniata</taxon>
        <taxon>Vertebrata</taxon>
        <taxon>Euteleostomi</taxon>
        <taxon>Actinopterygii</taxon>
        <taxon>Neopterygii</taxon>
        <taxon>Teleostei</taxon>
        <taxon>Neoteleostei</taxon>
        <taxon>Acanthomorphata</taxon>
        <taxon>Carangaria</taxon>
        <taxon>Pleuronectiformes</taxon>
        <taxon>Pleuronectoidei</taxon>
        <taxon>Pleuronectidae</taxon>
        <taxon>Pleuronectes</taxon>
    </lineage>
</organism>
<sequence length="151" mass="16623">MEQHTDGGTRWSHSSVSAKLHVPLCEVDQTLLGTFPKSQTPNRESNCRSAAHHIIRPDSSYSVLCSLETQVQKEKPASPQTKKPIPFPVGRFPVTTVFLPGEIRRLEPEESADIQNNVVKPSASCELPPVTLNVLFHLPPEPRPANSLTAL</sequence>
<dbReference type="AlphaFoldDB" id="A0A9N7UMU8"/>
<comment type="caution">
    <text evidence="1">The sequence shown here is derived from an EMBL/GenBank/DDBJ whole genome shotgun (WGS) entry which is preliminary data.</text>
</comment>
<dbReference type="Proteomes" id="UP001153269">
    <property type="component" value="Unassembled WGS sequence"/>
</dbReference>
<protein>
    <submittedName>
        <fullName evidence="1">Uncharacterized protein</fullName>
    </submittedName>
</protein>
<proteinExistence type="predicted"/>
<accession>A0A9N7UMU8</accession>
<evidence type="ECO:0000313" key="2">
    <source>
        <dbReference type="Proteomes" id="UP001153269"/>
    </source>
</evidence>
<name>A0A9N7UMU8_PLEPL</name>
<dbReference type="EMBL" id="CADEAL010001762">
    <property type="protein sequence ID" value="CAB1435329.1"/>
    <property type="molecule type" value="Genomic_DNA"/>
</dbReference>
<gene>
    <name evidence="1" type="ORF">PLEPLA_LOCUS23413</name>
</gene>
<keyword evidence="2" id="KW-1185">Reference proteome</keyword>
<reference evidence="1" key="1">
    <citation type="submission" date="2020-03" db="EMBL/GenBank/DDBJ databases">
        <authorList>
            <person name="Weist P."/>
        </authorList>
    </citation>
    <scope>NUCLEOTIDE SEQUENCE</scope>
</reference>
<evidence type="ECO:0000313" key="1">
    <source>
        <dbReference type="EMBL" id="CAB1435329.1"/>
    </source>
</evidence>